<feature type="compositionally biased region" description="Basic and acidic residues" evidence="1">
    <location>
        <begin position="233"/>
        <end position="251"/>
    </location>
</feature>
<feature type="region of interest" description="Disordered" evidence="1">
    <location>
        <begin position="148"/>
        <end position="251"/>
    </location>
</feature>
<gene>
    <name evidence="2" type="ORF">BD626DRAFT_489813</name>
</gene>
<evidence type="ECO:0000313" key="2">
    <source>
        <dbReference type="EMBL" id="TRM64765.1"/>
    </source>
</evidence>
<name>A0A550CIX5_9AGAR</name>
<keyword evidence="3" id="KW-1185">Reference proteome</keyword>
<feature type="region of interest" description="Disordered" evidence="1">
    <location>
        <begin position="67"/>
        <end position="110"/>
    </location>
</feature>
<accession>A0A550CIX5</accession>
<reference evidence="2 3" key="1">
    <citation type="journal article" date="2019" name="New Phytol.">
        <title>Comparative genomics reveals unique wood-decay strategies and fruiting body development in the Schizophyllaceae.</title>
        <authorList>
            <person name="Almasi E."/>
            <person name="Sahu N."/>
            <person name="Krizsan K."/>
            <person name="Balint B."/>
            <person name="Kovacs G.M."/>
            <person name="Kiss B."/>
            <person name="Cseklye J."/>
            <person name="Drula E."/>
            <person name="Henrissat B."/>
            <person name="Nagy I."/>
            <person name="Chovatia M."/>
            <person name="Adam C."/>
            <person name="LaButti K."/>
            <person name="Lipzen A."/>
            <person name="Riley R."/>
            <person name="Grigoriev I.V."/>
            <person name="Nagy L.G."/>
        </authorList>
    </citation>
    <scope>NUCLEOTIDE SEQUENCE [LARGE SCALE GENOMIC DNA]</scope>
    <source>
        <strain evidence="2 3">NL-1724</strain>
    </source>
</reference>
<feature type="compositionally biased region" description="Polar residues" evidence="1">
    <location>
        <begin position="94"/>
        <end position="103"/>
    </location>
</feature>
<feature type="compositionally biased region" description="Polar residues" evidence="1">
    <location>
        <begin position="157"/>
        <end position="166"/>
    </location>
</feature>
<comment type="caution">
    <text evidence="2">The sequence shown here is derived from an EMBL/GenBank/DDBJ whole genome shotgun (WGS) entry which is preliminary data.</text>
</comment>
<dbReference type="EMBL" id="VDMD01000006">
    <property type="protein sequence ID" value="TRM64765.1"/>
    <property type="molecule type" value="Genomic_DNA"/>
</dbReference>
<feature type="compositionally biased region" description="Low complexity" evidence="1">
    <location>
        <begin position="69"/>
        <end position="80"/>
    </location>
</feature>
<protein>
    <submittedName>
        <fullName evidence="2">Uncharacterized protein</fullName>
    </submittedName>
</protein>
<evidence type="ECO:0000313" key="3">
    <source>
        <dbReference type="Proteomes" id="UP000320762"/>
    </source>
</evidence>
<organism evidence="2 3">
    <name type="scientific">Schizophyllum amplum</name>
    <dbReference type="NCBI Taxonomy" id="97359"/>
    <lineage>
        <taxon>Eukaryota</taxon>
        <taxon>Fungi</taxon>
        <taxon>Dikarya</taxon>
        <taxon>Basidiomycota</taxon>
        <taxon>Agaricomycotina</taxon>
        <taxon>Agaricomycetes</taxon>
        <taxon>Agaricomycetidae</taxon>
        <taxon>Agaricales</taxon>
        <taxon>Schizophyllaceae</taxon>
        <taxon>Schizophyllum</taxon>
    </lineage>
</organism>
<proteinExistence type="predicted"/>
<dbReference type="AlphaFoldDB" id="A0A550CIX5"/>
<feature type="region of interest" description="Disordered" evidence="1">
    <location>
        <begin position="18"/>
        <end position="37"/>
    </location>
</feature>
<dbReference type="Proteomes" id="UP000320762">
    <property type="component" value="Unassembled WGS sequence"/>
</dbReference>
<dbReference type="OrthoDB" id="3355886at2759"/>
<sequence>MPRVVGYISPPCCLLNSQSPTLSTHSPHNQSPPPHSTMNARFALAKLARAAPAARQTRAFHSPFTILNKAAPPSTSKAAPQDNSPLTSPPPSGANLSSASDFSGDQYAKYTPEERPGEVYVVCDPTAESYHNVPAGAYPTSHPYVNWKSAPPPATPDQENISSTSGDPFAHPITKGAPRNDAGVMESAAVRHREAPGEMGARGGGYSGEKLVDAEGTQPGSGLADRNPPPLSKEAEQWSKGGVKEAWKQRL</sequence>
<evidence type="ECO:0000256" key="1">
    <source>
        <dbReference type="SAM" id="MobiDB-lite"/>
    </source>
</evidence>